<evidence type="ECO:0000313" key="3">
    <source>
        <dbReference type="Proteomes" id="UP001199795"/>
    </source>
</evidence>
<dbReference type="EMBL" id="JAKKDU010000012">
    <property type="protein sequence ID" value="MCF7568892.1"/>
    <property type="molecule type" value="Genomic_DNA"/>
</dbReference>
<keyword evidence="3" id="KW-1185">Reference proteome</keyword>
<evidence type="ECO:0000256" key="1">
    <source>
        <dbReference type="SAM" id="Phobius"/>
    </source>
</evidence>
<feature type="transmembrane region" description="Helical" evidence="1">
    <location>
        <begin position="60"/>
        <end position="78"/>
    </location>
</feature>
<dbReference type="Proteomes" id="UP001199795">
    <property type="component" value="Unassembled WGS sequence"/>
</dbReference>
<keyword evidence="1" id="KW-0812">Transmembrane</keyword>
<keyword evidence="1" id="KW-1133">Transmembrane helix</keyword>
<feature type="transmembrane region" description="Helical" evidence="1">
    <location>
        <begin position="21"/>
        <end position="40"/>
    </location>
</feature>
<accession>A0AAE3EQR5</accession>
<dbReference type="RefSeq" id="WP_237240229.1">
    <property type="nucleotide sequence ID" value="NZ_JAKKDU010000012.1"/>
</dbReference>
<proteinExistence type="predicted"/>
<name>A0AAE3EQR5_9FLAO</name>
<dbReference type="AlphaFoldDB" id="A0AAE3EQR5"/>
<gene>
    <name evidence="2" type="ORF">L3X37_11030</name>
</gene>
<organism evidence="2 3">
    <name type="scientific">Wocania arenilitoris</name>
    <dbReference type="NCBI Taxonomy" id="2044858"/>
    <lineage>
        <taxon>Bacteria</taxon>
        <taxon>Pseudomonadati</taxon>
        <taxon>Bacteroidota</taxon>
        <taxon>Flavobacteriia</taxon>
        <taxon>Flavobacteriales</taxon>
        <taxon>Flavobacteriaceae</taxon>
        <taxon>Wocania</taxon>
    </lineage>
</organism>
<keyword evidence="1" id="KW-0472">Membrane</keyword>
<reference evidence="2" key="1">
    <citation type="submission" date="2022-01" db="EMBL/GenBank/DDBJ databases">
        <title>Draft genome sequence of Sabulilitoribacter arenilitoris KCTC 52401.</title>
        <authorList>
            <person name="Oh J.-S."/>
        </authorList>
    </citation>
    <scope>NUCLEOTIDE SEQUENCE</scope>
    <source>
        <strain evidence="2">HMF6543</strain>
    </source>
</reference>
<protein>
    <submittedName>
        <fullName evidence="2">Uncharacterized protein</fullName>
    </submittedName>
</protein>
<evidence type="ECO:0000313" key="2">
    <source>
        <dbReference type="EMBL" id="MCF7568892.1"/>
    </source>
</evidence>
<sequence>MKPKITKDLVEFYKRRLISRGKILFNASIITSLFLVLIYLNSTVFKMNFVLIGVFQELFTIPSISVQPLLLFLSLRIFIRTKFKVKSYTFFALIVSLVTLILTWGSFIITKF</sequence>
<feature type="transmembrane region" description="Helical" evidence="1">
    <location>
        <begin position="90"/>
        <end position="109"/>
    </location>
</feature>
<comment type="caution">
    <text evidence="2">The sequence shown here is derived from an EMBL/GenBank/DDBJ whole genome shotgun (WGS) entry which is preliminary data.</text>
</comment>